<evidence type="ECO:0000256" key="1">
    <source>
        <dbReference type="ARBA" id="ARBA00007218"/>
    </source>
</evidence>
<comment type="caution">
    <text evidence="2">The sequence shown here is derived from an EMBL/GenBank/DDBJ whole genome shotgun (WGS) entry which is preliminary data.</text>
</comment>
<dbReference type="Proteomes" id="UP001151699">
    <property type="component" value="Unassembled WGS sequence"/>
</dbReference>
<protein>
    <submittedName>
        <fullName evidence="2">Protein FAM98A</fullName>
    </submittedName>
</protein>
<dbReference type="Pfam" id="PF10239">
    <property type="entry name" value="DUF2465"/>
    <property type="match status" value="1"/>
</dbReference>
<comment type="similarity">
    <text evidence="1">Belongs to the FAM98 family.</text>
</comment>
<accession>A0A9Q0MIH7</accession>
<dbReference type="OrthoDB" id="512356at2759"/>
<reference evidence="2" key="1">
    <citation type="submission" date="2022-07" db="EMBL/GenBank/DDBJ databases">
        <authorList>
            <person name="Trinca V."/>
            <person name="Uliana J.V.C."/>
            <person name="Torres T.T."/>
            <person name="Ward R.J."/>
            <person name="Monesi N."/>
        </authorList>
    </citation>
    <scope>NUCLEOTIDE SEQUENCE</scope>
    <source>
        <strain evidence="2">HSMRA1968</strain>
        <tissue evidence="2">Whole embryos</tissue>
    </source>
</reference>
<dbReference type="PANTHER" id="PTHR31353">
    <property type="entry name" value="FAM98"/>
    <property type="match status" value="1"/>
</dbReference>
<proteinExistence type="inferred from homology"/>
<sequence>MEDTNEIFDFLKAVGFDEKCVADEKDLSELIKDGPKSKKFRDLIVLITDEIRVLANIDEKVSGDSEINDFMIELSGFLKEMQCPFQTFISGPVSQRFLSVESRLIIFDYLLTELMAIKMCHKLNPKPKEQVVIEVSESRAAASLQTIASTLNIGKPPSNIPVNVIFDKINHKLTEVLQKSGQNQLGTPLFNPDKPLKDTQWKRLEQLQKELDAEYDIRRQMLITRLDVTIQSFQWSDKTKGKEDKIAARHTANRKFLDSIQTGGHATDIVALLAARDDVAIIEKTSCANVRKNTQSSIQKHVMGRVPDRGGRAYEVNTFTKRFT</sequence>
<dbReference type="EMBL" id="WJQU01003282">
    <property type="protein sequence ID" value="KAJ6626126.1"/>
    <property type="molecule type" value="Genomic_DNA"/>
</dbReference>
<dbReference type="PANTHER" id="PTHR31353:SF1">
    <property type="entry name" value="PROTEIN FAM98B"/>
    <property type="match status" value="1"/>
</dbReference>
<keyword evidence="3" id="KW-1185">Reference proteome</keyword>
<name>A0A9Q0MIH7_9DIPT</name>
<dbReference type="InterPro" id="IPR018797">
    <property type="entry name" value="FAM98"/>
</dbReference>
<dbReference type="AlphaFoldDB" id="A0A9Q0MIH7"/>
<gene>
    <name evidence="2" type="primary">FAM98A</name>
    <name evidence="2" type="ORF">Bhyg_16128</name>
</gene>
<evidence type="ECO:0000313" key="2">
    <source>
        <dbReference type="EMBL" id="KAJ6626126.1"/>
    </source>
</evidence>
<dbReference type="GO" id="GO:0072669">
    <property type="term" value="C:tRNA-splicing ligase complex"/>
    <property type="evidence" value="ECO:0007669"/>
    <property type="project" value="TreeGrafter"/>
</dbReference>
<evidence type="ECO:0000313" key="3">
    <source>
        <dbReference type="Proteomes" id="UP001151699"/>
    </source>
</evidence>
<organism evidence="2 3">
    <name type="scientific">Pseudolycoriella hygida</name>
    <dbReference type="NCBI Taxonomy" id="35572"/>
    <lineage>
        <taxon>Eukaryota</taxon>
        <taxon>Metazoa</taxon>
        <taxon>Ecdysozoa</taxon>
        <taxon>Arthropoda</taxon>
        <taxon>Hexapoda</taxon>
        <taxon>Insecta</taxon>
        <taxon>Pterygota</taxon>
        <taxon>Neoptera</taxon>
        <taxon>Endopterygota</taxon>
        <taxon>Diptera</taxon>
        <taxon>Nematocera</taxon>
        <taxon>Sciaroidea</taxon>
        <taxon>Sciaridae</taxon>
        <taxon>Pseudolycoriella</taxon>
    </lineage>
</organism>